<gene>
    <name evidence="2" type="ORF">Fcan01_06386</name>
</gene>
<evidence type="ECO:0000256" key="1">
    <source>
        <dbReference type="SAM" id="Phobius"/>
    </source>
</evidence>
<feature type="transmembrane region" description="Helical" evidence="1">
    <location>
        <begin position="212"/>
        <end position="232"/>
    </location>
</feature>
<dbReference type="OrthoDB" id="5800391at2759"/>
<dbReference type="AlphaFoldDB" id="A0A226ENS5"/>
<keyword evidence="1" id="KW-0472">Membrane</keyword>
<accession>A0A226ENS5</accession>
<reference evidence="2 3" key="1">
    <citation type="submission" date="2015-12" db="EMBL/GenBank/DDBJ databases">
        <title>The genome of Folsomia candida.</title>
        <authorList>
            <person name="Faddeeva A."/>
            <person name="Derks M.F."/>
            <person name="Anvar Y."/>
            <person name="Smit S."/>
            <person name="Van Straalen N."/>
            <person name="Roelofs D."/>
        </authorList>
    </citation>
    <scope>NUCLEOTIDE SEQUENCE [LARGE SCALE GENOMIC DNA]</scope>
    <source>
        <strain evidence="2 3">VU population</strain>
        <tissue evidence="2">Whole body</tissue>
    </source>
</reference>
<name>A0A226ENS5_FOLCA</name>
<evidence type="ECO:0000313" key="2">
    <source>
        <dbReference type="EMBL" id="OXA58777.1"/>
    </source>
</evidence>
<dbReference type="EMBL" id="LNIX01000003">
    <property type="protein sequence ID" value="OXA58777.1"/>
    <property type="molecule type" value="Genomic_DNA"/>
</dbReference>
<sequence>MEVQNFDAISQSQSQFSNIHFENFPKGYSAESVDELICKLFDPLLRVGYYLLLIPFRLKERNGIYHIHTNSVQRIMSTLVFTLVFLSGVSDLRHHFEKGLMPHPEKAFVWSYSLILEIGYTPIWFKTFWGGKKYFEKLIRKQKINVNQVESKSLCPKIIMGVVIYTEMKLLLEQIYSDIVVKGWVGMLQYYGGIGLYNIHFRDDEQLEEEELFSHWSIFIFSIGSTLLMNLLRQVEHLVEVMAIVGAVAMYWTSCNFIKCLNRYDSFTGNNNYYYSDEIIRTYLSFVEMMSTINFICGCIVLIYMLGMVPTFVWCVFGIFELNSFEYLLYYVHKFIMHSSLLIIAAEANAEASKFTEWIMRFVTGRHRRNDNESIAELDQDRRKDDEFSTFLNFSHREMCTNPVGLKGADFFTISYGFIGTTVSVIVTYAVIMLQFQVEKYQKLNKLNSTMGCNCSE</sequence>
<dbReference type="Proteomes" id="UP000198287">
    <property type="component" value="Unassembled WGS sequence"/>
</dbReference>
<feature type="transmembrane region" description="Helical" evidence="1">
    <location>
        <begin position="414"/>
        <end position="436"/>
    </location>
</feature>
<proteinExistence type="predicted"/>
<organism evidence="2 3">
    <name type="scientific">Folsomia candida</name>
    <name type="common">Springtail</name>
    <dbReference type="NCBI Taxonomy" id="158441"/>
    <lineage>
        <taxon>Eukaryota</taxon>
        <taxon>Metazoa</taxon>
        <taxon>Ecdysozoa</taxon>
        <taxon>Arthropoda</taxon>
        <taxon>Hexapoda</taxon>
        <taxon>Collembola</taxon>
        <taxon>Entomobryomorpha</taxon>
        <taxon>Isotomoidea</taxon>
        <taxon>Isotomidae</taxon>
        <taxon>Proisotominae</taxon>
        <taxon>Folsomia</taxon>
    </lineage>
</organism>
<feature type="transmembrane region" description="Helical" evidence="1">
    <location>
        <begin position="71"/>
        <end position="89"/>
    </location>
</feature>
<keyword evidence="1" id="KW-1133">Transmembrane helix</keyword>
<comment type="caution">
    <text evidence="2">The sequence shown here is derived from an EMBL/GenBank/DDBJ whole genome shotgun (WGS) entry which is preliminary data.</text>
</comment>
<feature type="transmembrane region" description="Helical" evidence="1">
    <location>
        <begin position="109"/>
        <end position="129"/>
    </location>
</feature>
<keyword evidence="1" id="KW-0812">Transmembrane</keyword>
<evidence type="ECO:0000313" key="3">
    <source>
        <dbReference type="Proteomes" id="UP000198287"/>
    </source>
</evidence>
<feature type="transmembrane region" description="Helical" evidence="1">
    <location>
        <begin position="238"/>
        <end position="258"/>
    </location>
</feature>
<evidence type="ECO:0008006" key="4">
    <source>
        <dbReference type="Google" id="ProtNLM"/>
    </source>
</evidence>
<protein>
    <recommendedName>
        <fullName evidence="4">Gustatory receptor</fullName>
    </recommendedName>
</protein>
<feature type="transmembrane region" description="Helical" evidence="1">
    <location>
        <begin position="293"/>
        <end position="320"/>
    </location>
</feature>
<keyword evidence="3" id="KW-1185">Reference proteome</keyword>